<protein>
    <submittedName>
        <fullName evidence="2">Uncharacterized protein</fullName>
    </submittedName>
</protein>
<gene>
    <name evidence="2" type="ORF">CORC01_11770</name>
</gene>
<accession>A0A1G4AUZ5</accession>
<name>A0A1G4AUZ5_9PEZI</name>
<feature type="compositionally biased region" description="Polar residues" evidence="1">
    <location>
        <begin position="85"/>
        <end position="104"/>
    </location>
</feature>
<feature type="region of interest" description="Disordered" evidence="1">
    <location>
        <begin position="43"/>
        <end position="70"/>
    </location>
</feature>
<dbReference type="Proteomes" id="UP000176998">
    <property type="component" value="Unassembled WGS sequence"/>
</dbReference>
<evidence type="ECO:0000256" key="1">
    <source>
        <dbReference type="SAM" id="MobiDB-lite"/>
    </source>
</evidence>
<comment type="caution">
    <text evidence="2">The sequence shown here is derived from an EMBL/GenBank/DDBJ whole genome shotgun (WGS) entry which is preliminary data.</text>
</comment>
<evidence type="ECO:0000313" key="2">
    <source>
        <dbReference type="EMBL" id="OHE92903.1"/>
    </source>
</evidence>
<dbReference type="GeneID" id="34564902"/>
<evidence type="ECO:0000313" key="3">
    <source>
        <dbReference type="Proteomes" id="UP000176998"/>
    </source>
</evidence>
<proteinExistence type="predicted"/>
<feature type="region of interest" description="Disordered" evidence="1">
    <location>
        <begin position="83"/>
        <end position="104"/>
    </location>
</feature>
<dbReference type="RefSeq" id="XP_022470071.1">
    <property type="nucleotide sequence ID" value="XM_022623392.1"/>
</dbReference>
<organism evidence="2 3">
    <name type="scientific">Colletotrichum orchidophilum</name>
    <dbReference type="NCBI Taxonomy" id="1209926"/>
    <lineage>
        <taxon>Eukaryota</taxon>
        <taxon>Fungi</taxon>
        <taxon>Dikarya</taxon>
        <taxon>Ascomycota</taxon>
        <taxon>Pezizomycotina</taxon>
        <taxon>Sordariomycetes</taxon>
        <taxon>Hypocreomycetidae</taxon>
        <taxon>Glomerellales</taxon>
        <taxon>Glomerellaceae</taxon>
        <taxon>Colletotrichum</taxon>
    </lineage>
</organism>
<dbReference type="EMBL" id="MJBS01000133">
    <property type="protein sequence ID" value="OHE92903.1"/>
    <property type="molecule type" value="Genomic_DNA"/>
</dbReference>
<sequence>MIRQNYDSQPSAADNATSCSHHPKQAVATVNGRLSKVWTVSSTLSRTLDHRDPTDANTTNSEATARGPTTVVPRLREALEAQRSICKSSRIQAASNQRWPRNET</sequence>
<reference evidence="2 3" key="1">
    <citation type="submission" date="2016-09" db="EMBL/GenBank/DDBJ databases">
        <authorList>
            <person name="Capua I."/>
            <person name="De Benedictis P."/>
            <person name="Joannis T."/>
            <person name="Lombin L.H."/>
            <person name="Cattoli G."/>
        </authorList>
    </citation>
    <scope>NUCLEOTIDE SEQUENCE [LARGE SCALE GENOMIC DNA]</scope>
    <source>
        <strain evidence="2 3">IMI 309357</strain>
    </source>
</reference>
<feature type="compositionally biased region" description="Polar residues" evidence="1">
    <location>
        <begin position="1"/>
        <end position="20"/>
    </location>
</feature>
<dbReference type="AlphaFoldDB" id="A0A1G4AUZ5"/>
<keyword evidence="3" id="KW-1185">Reference proteome</keyword>
<dbReference type="OrthoDB" id="10561533at2759"/>
<feature type="region of interest" description="Disordered" evidence="1">
    <location>
        <begin position="1"/>
        <end position="23"/>
    </location>
</feature>